<evidence type="ECO:0000256" key="4">
    <source>
        <dbReference type="ARBA" id="ARBA00023242"/>
    </source>
</evidence>
<proteinExistence type="predicted"/>
<evidence type="ECO:0000256" key="1">
    <source>
        <dbReference type="ARBA" id="ARBA00004123"/>
    </source>
</evidence>
<dbReference type="PANTHER" id="PTHR13115:SF8">
    <property type="entry name" value="RNA POLYMERASE-ASSOCIATED PROTEIN RTF1 HOMOLOG"/>
    <property type="match status" value="1"/>
</dbReference>
<feature type="compositionally biased region" description="Basic and acidic residues" evidence="5">
    <location>
        <begin position="107"/>
        <end position="141"/>
    </location>
</feature>
<feature type="region of interest" description="Disordered" evidence="5">
    <location>
        <begin position="405"/>
        <end position="456"/>
    </location>
</feature>
<accession>A0ABR2VZZ2</accession>
<keyword evidence="8" id="KW-1185">Reference proteome</keyword>
<dbReference type="SUPFAM" id="SSF159042">
    <property type="entry name" value="Plus3-like"/>
    <property type="match status" value="1"/>
</dbReference>
<dbReference type="SMART" id="SM00719">
    <property type="entry name" value="Plus3"/>
    <property type="match status" value="1"/>
</dbReference>
<feature type="compositionally biased region" description="Basic residues" evidence="5">
    <location>
        <begin position="142"/>
        <end position="157"/>
    </location>
</feature>
<sequence>MDDLSDEILALVESGDESNSRNARKRRRRARDSEEEDKGKSFSDDQYSDLEEAVDEYGPDLYKDSEDRRRLSAMTEMEREGILTERAEKRQYLLERLEVKKKLKAGQRKDDPTRRSSRATARESEKTKGLSELRRRREEKSTRHKRSNSPRRSKRRSPSYSGRSDSEDDYNSDRDSHRKEKRIAKLEDLNEVRIGRDLLEKWLHTPFFEKTIIGCFVRIGLGVDENKNLVYRICQIEDVTKYHRPYRLGNTMTDKALLLKHGKAEKVFLMDIVSNGDFTMHEYKRLEATISAEHLKMATLDHVEEKKKDLEKAHSYVLSDAEINAMIQKKTEFAKAPLNTAMEKAQIIRLRETAEQSGDHEQVQRLNAKLAELDELSSERKKGNGNRLDALAELNKRNRMINMREGAKAEHRFNQDKRSRIQDPKNPTTPLPSRVSTLRSKPIDEPPSPGSVNFKLPEIPDDEITIDRPWSKYELLISSIPINVECNL</sequence>
<feature type="region of interest" description="Disordered" evidence="5">
    <location>
        <begin position="1"/>
        <end position="69"/>
    </location>
</feature>
<dbReference type="PANTHER" id="PTHR13115">
    <property type="entry name" value="RNA POLYMERASE-ASSOCIATED PROTEIN RTF1 HOMOLOG"/>
    <property type="match status" value="1"/>
</dbReference>
<comment type="subcellular location">
    <subcellularLocation>
        <location evidence="1">Nucleus</location>
    </subcellularLocation>
</comment>
<dbReference type="EMBL" id="JASJQH010007251">
    <property type="protein sequence ID" value="KAK9711857.1"/>
    <property type="molecule type" value="Genomic_DNA"/>
</dbReference>
<evidence type="ECO:0000313" key="8">
    <source>
        <dbReference type="Proteomes" id="UP001479436"/>
    </source>
</evidence>
<dbReference type="InterPro" id="IPR036128">
    <property type="entry name" value="Plus3-like_sf"/>
</dbReference>
<feature type="region of interest" description="Disordered" evidence="5">
    <location>
        <begin position="104"/>
        <end position="179"/>
    </location>
</feature>
<evidence type="ECO:0000256" key="5">
    <source>
        <dbReference type="SAM" id="MobiDB-lite"/>
    </source>
</evidence>
<dbReference type="Pfam" id="PF03126">
    <property type="entry name" value="Plus-3"/>
    <property type="match status" value="1"/>
</dbReference>
<keyword evidence="3" id="KW-0804">Transcription</keyword>
<feature type="compositionally biased region" description="Acidic residues" evidence="5">
    <location>
        <begin position="46"/>
        <end position="58"/>
    </location>
</feature>
<dbReference type="InterPro" id="IPR004343">
    <property type="entry name" value="Plus-3_dom"/>
</dbReference>
<gene>
    <name evidence="7" type="primary">RTF1</name>
    <name evidence="7" type="ORF">K7432_007530</name>
</gene>
<evidence type="ECO:0000256" key="2">
    <source>
        <dbReference type="ARBA" id="ARBA00023015"/>
    </source>
</evidence>
<evidence type="ECO:0000256" key="3">
    <source>
        <dbReference type="ARBA" id="ARBA00023163"/>
    </source>
</evidence>
<evidence type="ECO:0000313" key="7">
    <source>
        <dbReference type="EMBL" id="KAK9711857.1"/>
    </source>
</evidence>
<dbReference type="PROSITE" id="PS51360">
    <property type="entry name" value="PLUS3"/>
    <property type="match status" value="1"/>
</dbReference>
<reference evidence="7 8" key="1">
    <citation type="submission" date="2023-04" db="EMBL/GenBank/DDBJ databases">
        <title>Genome of Basidiobolus ranarum AG-B5.</title>
        <authorList>
            <person name="Stajich J.E."/>
            <person name="Carter-House D."/>
            <person name="Gryganskyi A."/>
        </authorList>
    </citation>
    <scope>NUCLEOTIDE SEQUENCE [LARGE SCALE GENOMIC DNA]</scope>
    <source>
        <strain evidence="7 8">AG-B5</strain>
    </source>
</reference>
<organism evidence="7 8">
    <name type="scientific">Basidiobolus ranarum</name>
    <dbReference type="NCBI Taxonomy" id="34480"/>
    <lineage>
        <taxon>Eukaryota</taxon>
        <taxon>Fungi</taxon>
        <taxon>Fungi incertae sedis</taxon>
        <taxon>Zoopagomycota</taxon>
        <taxon>Entomophthoromycotina</taxon>
        <taxon>Basidiobolomycetes</taxon>
        <taxon>Basidiobolales</taxon>
        <taxon>Basidiobolaceae</taxon>
        <taxon>Basidiobolus</taxon>
    </lineage>
</organism>
<keyword evidence="2" id="KW-0805">Transcription regulation</keyword>
<protein>
    <submittedName>
        <fullName evidence="7">RNA polymerase-associated protein rtf1</fullName>
    </submittedName>
</protein>
<dbReference type="Gene3D" id="3.90.70.200">
    <property type="entry name" value="Plus-3 domain"/>
    <property type="match status" value="1"/>
</dbReference>
<evidence type="ECO:0000259" key="6">
    <source>
        <dbReference type="PROSITE" id="PS51360"/>
    </source>
</evidence>
<comment type="caution">
    <text evidence="7">The sequence shown here is derived from an EMBL/GenBank/DDBJ whole genome shotgun (WGS) entry which is preliminary data.</text>
</comment>
<name>A0ABR2VZZ2_9FUNG</name>
<feature type="compositionally biased region" description="Basic and acidic residues" evidence="5">
    <location>
        <begin position="405"/>
        <end position="423"/>
    </location>
</feature>
<feature type="domain" description="Plus3" evidence="6">
    <location>
        <begin position="183"/>
        <end position="315"/>
    </location>
</feature>
<dbReference type="Proteomes" id="UP001479436">
    <property type="component" value="Unassembled WGS sequence"/>
</dbReference>
<keyword evidence="4" id="KW-0539">Nucleus</keyword>